<protein>
    <submittedName>
        <fullName evidence="2">12493_t:CDS:1</fullName>
    </submittedName>
</protein>
<keyword evidence="1" id="KW-0812">Transmembrane</keyword>
<dbReference type="Proteomes" id="UP000789342">
    <property type="component" value="Unassembled WGS sequence"/>
</dbReference>
<keyword evidence="3" id="KW-1185">Reference proteome</keyword>
<reference evidence="2" key="1">
    <citation type="submission" date="2021-06" db="EMBL/GenBank/DDBJ databases">
        <authorList>
            <person name="Kallberg Y."/>
            <person name="Tangrot J."/>
            <person name="Rosling A."/>
        </authorList>
    </citation>
    <scope>NUCLEOTIDE SEQUENCE</scope>
    <source>
        <strain evidence="2">CL551</strain>
    </source>
</reference>
<feature type="transmembrane region" description="Helical" evidence="1">
    <location>
        <begin position="7"/>
        <end position="29"/>
    </location>
</feature>
<gene>
    <name evidence="2" type="ORF">AMORRO_LOCUS13840</name>
</gene>
<evidence type="ECO:0000313" key="2">
    <source>
        <dbReference type="EMBL" id="CAG8728545.1"/>
    </source>
</evidence>
<dbReference type="EMBL" id="CAJVPV010025269">
    <property type="protein sequence ID" value="CAG8728545.1"/>
    <property type="molecule type" value="Genomic_DNA"/>
</dbReference>
<dbReference type="AlphaFoldDB" id="A0A9N9IBX3"/>
<feature type="non-terminal residue" evidence="2">
    <location>
        <position position="1"/>
    </location>
</feature>
<comment type="caution">
    <text evidence="2">The sequence shown here is derived from an EMBL/GenBank/DDBJ whole genome shotgun (WGS) entry which is preliminary data.</text>
</comment>
<accession>A0A9N9IBX3</accession>
<proteinExistence type="predicted"/>
<keyword evidence="1" id="KW-0472">Membrane</keyword>
<feature type="transmembrane region" description="Helical" evidence="1">
    <location>
        <begin position="35"/>
        <end position="59"/>
    </location>
</feature>
<organism evidence="2 3">
    <name type="scientific">Acaulospora morrowiae</name>
    <dbReference type="NCBI Taxonomy" id="94023"/>
    <lineage>
        <taxon>Eukaryota</taxon>
        <taxon>Fungi</taxon>
        <taxon>Fungi incertae sedis</taxon>
        <taxon>Mucoromycota</taxon>
        <taxon>Glomeromycotina</taxon>
        <taxon>Glomeromycetes</taxon>
        <taxon>Diversisporales</taxon>
        <taxon>Acaulosporaceae</taxon>
        <taxon>Acaulospora</taxon>
    </lineage>
</organism>
<feature type="non-terminal residue" evidence="2">
    <location>
        <position position="71"/>
    </location>
</feature>
<evidence type="ECO:0000256" key="1">
    <source>
        <dbReference type="SAM" id="Phobius"/>
    </source>
</evidence>
<sequence>MPVSKHFVHWFTYLVATFASILIIFFIFWTIVIAFIVGAFLPITGIVFLIALIFGLIGFDLQLPDEPFDGN</sequence>
<keyword evidence="1" id="KW-1133">Transmembrane helix</keyword>
<evidence type="ECO:0000313" key="3">
    <source>
        <dbReference type="Proteomes" id="UP000789342"/>
    </source>
</evidence>
<name>A0A9N9IBX3_9GLOM</name>